<sequence length="239" mass="26172">MAGAVPAVAGRCSVTAAQDGASKSEIAYRHLRQQIVERTLAPGARLVLEQIARELDMSVVPVREAIRRLEAEGYVSYQRNVGAQVASIDPDQYLNSMEALALLEGFATASGARLISAAELDRARAINQELKRKAEQGDARAYTELNREFHRALCGASANAHLLGLLEREWSRLDLIRRSSFALVPERYAESFAEHEALLRLVACGAAESTVEQFAREHTLRTARAAVASLQATAEEEEQ</sequence>
<accession>A0A4R4YB61</accession>
<dbReference type="InterPro" id="IPR036390">
    <property type="entry name" value="WH_DNA-bd_sf"/>
</dbReference>
<evidence type="ECO:0000313" key="5">
    <source>
        <dbReference type="EMBL" id="TDD41084.1"/>
    </source>
</evidence>
<dbReference type="SMART" id="SM00345">
    <property type="entry name" value="HTH_GNTR"/>
    <property type="match status" value="1"/>
</dbReference>
<dbReference type="InterPro" id="IPR011711">
    <property type="entry name" value="GntR_C"/>
</dbReference>
<keyword evidence="2" id="KW-0238">DNA-binding</keyword>
<dbReference type="SUPFAM" id="SSF46785">
    <property type="entry name" value="Winged helix' DNA-binding domain"/>
    <property type="match status" value="1"/>
</dbReference>
<proteinExistence type="predicted"/>
<gene>
    <name evidence="5" type="ORF">E1288_33685</name>
</gene>
<reference evidence="5 6" key="1">
    <citation type="submission" date="2019-03" db="EMBL/GenBank/DDBJ databases">
        <title>Draft genome sequences of novel Actinobacteria.</title>
        <authorList>
            <person name="Sahin N."/>
            <person name="Ay H."/>
            <person name="Saygin H."/>
        </authorList>
    </citation>
    <scope>NUCLEOTIDE SEQUENCE [LARGE SCALE GENOMIC DNA]</scope>
    <source>
        <strain evidence="5 6">7K502</strain>
    </source>
</reference>
<dbReference type="Gene3D" id="1.20.120.530">
    <property type="entry name" value="GntR ligand-binding domain-like"/>
    <property type="match status" value="1"/>
</dbReference>
<organism evidence="5 6">
    <name type="scientific">Saccharopolyspora elongata</name>
    <dbReference type="NCBI Taxonomy" id="2530387"/>
    <lineage>
        <taxon>Bacteria</taxon>
        <taxon>Bacillati</taxon>
        <taxon>Actinomycetota</taxon>
        <taxon>Actinomycetes</taxon>
        <taxon>Pseudonocardiales</taxon>
        <taxon>Pseudonocardiaceae</taxon>
        <taxon>Saccharopolyspora</taxon>
    </lineage>
</organism>
<dbReference type="SMART" id="SM00895">
    <property type="entry name" value="FCD"/>
    <property type="match status" value="1"/>
</dbReference>
<dbReference type="InterPro" id="IPR036388">
    <property type="entry name" value="WH-like_DNA-bd_sf"/>
</dbReference>
<feature type="domain" description="HTH gntR-type" evidence="4">
    <location>
        <begin position="21"/>
        <end position="88"/>
    </location>
</feature>
<dbReference type="InterPro" id="IPR000524">
    <property type="entry name" value="Tscrpt_reg_HTH_GntR"/>
</dbReference>
<dbReference type="Proteomes" id="UP000294947">
    <property type="component" value="Unassembled WGS sequence"/>
</dbReference>
<evidence type="ECO:0000256" key="2">
    <source>
        <dbReference type="ARBA" id="ARBA00023125"/>
    </source>
</evidence>
<keyword evidence="3" id="KW-0804">Transcription</keyword>
<dbReference type="Pfam" id="PF00392">
    <property type="entry name" value="GntR"/>
    <property type="match status" value="1"/>
</dbReference>
<dbReference type="OrthoDB" id="4084810at2"/>
<dbReference type="AlphaFoldDB" id="A0A4R4YB61"/>
<comment type="caution">
    <text evidence="5">The sequence shown here is derived from an EMBL/GenBank/DDBJ whole genome shotgun (WGS) entry which is preliminary data.</text>
</comment>
<dbReference type="Gene3D" id="1.10.10.10">
    <property type="entry name" value="Winged helix-like DNA-binding domain superfamily/Winged helix DNA-binding domain"/>
    <property type="match status" value="1"/>
</dbReference>
<dbReference type="CDD" id="cd07377">
    <property type="entry name" value="WHTH_GntR"/>
    <property type="match status" value="1"/>
</dbReference>
<protein>
    <submittedName>
        <fullName evidence="5">GntR family transcriptional regulator</fullName>
    </submittedName>
</protein>
<evidence type="ECO:0000256" key="1">
    <source>
        <dbReference type="ARBA" id="ARBA00023015"/>
    </source>
</evidence>
<dbReference type="InterPro" id="IPR008920">
    <property type="entry name" value="TF_FadR/GntR_C"/>
</dbReference>
<keyword evidence="6" id="KW-1185">Reference proteome</keyword>
<dbReference type="PROSITE" id="PS50949">
    <property type="entry name" value="HTH_GNTR"/>
    <property type="match status" value="1"/>
</dbReference>
<dbReference type="EMBL" id="SMKW01000062">
    <property type="protein sequence ID" value="TDD41084.1"/>
    <property type="molecule type" value="Genomic_DNA"/>
</dbReference>
<evidence type="ECO:0000256" key="3">
    <source>
        <dbReference type="ARBA" id="ARBA00023163"/>
    </source>
</evidence>
<evidence type="ECO:0000259" key="4">
    <source>
        <dbReference type="PROSITE" id="PS50949"/>
    </source>
</evidence>
<dbReference type="GO" id="GO:0003677">
    <property type="term" value="F:DNA binding"/>
    <property type="evidence" value="ECO:0007669"/>
    <property type="project" value="UniProtKB-KW"/>
</dbReference>
<evidence type="ECO:0000313" key="6">
    <source>
        <dbReference type="Proteomes" id="UP000294947"/>
    </source>
</evidence>
<keyword evidence="1" id="KW-0805">Transcription regulation</keyword>
<dbReference type="PANTHER" id="PTHR43537">
    <property type="entry name" value="TRANSCRIPTIONAL REGULATOR, GNTR FAMILY"/>
    <property type="match status" value="1"/>
</dbReference>
<name>A0A4R4YB61_9PSEU</name>
<dbReference type="GO" id="GO:0003700">
    <property type="term" value="F:DNA-binding transcription factor activity"/>
    <property type="evidence" value="ECO:0007669"/>
    <property type="project" value="InterPro"/>
</dbReference>
<dbReference type="Pfam" id="PF07729">
    <property type="entry name" value="FCD"/>
    <property type="match status" value="1"/>
</dbReference>
<dbReference type="PANTHER" id="PTHR43537:SF24">
    <property type="entry name" value="GLUCONATE OPERON TRANSCRIPTIONAL REPRESSOR"/>
    <property type="match status" value="1"/>
</dbReference>
<dbReference type="SUPFAM" id="SSF48008">
    <property type="entry name" value="GntR ligand-binding domain-like"/>
    <property type="match status" value="1"/>
</dbReference>